<dbReference type="AlphaFoldDB" id="A0AAJ3NSB7"/>
<dbReference type="RefSeq" id="WP_085254943.1">
    <property type="nucleotide sequence ID" value="NZ_AP022573.1"/>
</dbReference>
<reference evidence="2 3" key="1">
    <citation type="submission" date="2016-01" db="EMBL/GenBank/DDBJ databases">
        <title>The new phylogeny of the genus Mycobacterium.</title>
        <authorList>
            <person name="Tarcisio F."/>
            <person name="Conor M."/>
            <person name="Antonella G."/>
            <person name="Elisabetta G."/>
            <person name="Giulia F.S."/>
            <person name="Sara T."/>
            <person name="Anna F."/>
            <person name="Clotilde B."/>
            <person name="Roberto B."/>
            <person name="Veronica D.S."/>
            <person name="Fabio R."/>
            <person name="Monica P."/>
            <person name="Olivier J."/>
            <person name="Enrico T."/>
            <person name="Nicola S."/>
        </authorList>
    </citation>
    <scope>NUCLEOTIDE SEQUENCE [LARGE SCALE GENOMIC DNA]</scope>
    <source>
        <strain evidence="2 3">DSM 44616</strain>
    </source>
</reference>
<evidence type="ECO:0000313" key="2">
    <source>
        <dbReference type="EMBL" id="ORW72940.1"/>
    </source>
</evidence>
<dbReference type="InterPro" id="IPR000073">
    <property type="entry name" value="AB_hydrolase_1"/>
</dbReference>
<dbReference type="SUPFAM" id="SSF53474">
    <property type="entry name" value="alpha/beta-Hydrolases"/>
    <property type="match status" value="1"/>
</dbReference>
<name>A0AAJ3NSB7_9MYCO</name>
<protein>
    <submittedName>
        <fullName evidence="2">Esterase</fullName>
    </submittedName>
</protein>
<dbReference type="Proteomes" id="UP000193387">
    <property type="component" value="Unassembled WGS sequence"/>
</dbReference>
<organism evidence="2 3">
    <name type="scientific">Mycobacterium saskatchewanense</name>
    <dbReference type="NCBI Taxonomy" id="220927"/>
    <lineage>
        <taxon>Bacteria</taxon>
        <taxon>Bacillati</taxon>
        <taxon>Actinomycetota</taxon>
        <taxon>Actinomycetes</taxon>
        <taxon>Mycobacteriales</taxon>
        <taxon>Mycobacteriaceae</taxon>
        <taxon>Mycobacterium</taxon>
        <taxon>Mycobacterium simiae complex</taxon>
    </lineage>
</organism>
<accession>A0AAJ3NSB7</accession>
<feature type="domain" description="AB hydrolase-1" evidence="1">
    <location>
        <begin position="5"/>
        <end position="223"/>
    </location>
</feature>
<dbReference type="PANTHER" id="PTHR37017">
    <property type="entry name" value="AB HYDROLASE-1 DOMAIN-CONTAINING PROTEIN-RELATED"/>
    <property type="match status" value="1"/>
</dbReference>
<keyword evidence="3" id="KW-1185">Reference proteome</keyword>
<dbReference type="EMBL" id="LQPR01000021">
    <property type="protein sequence ID" value="ORW72940.1"/>
    <property type="molecule type" value="Genomic_DNA"/>
</dbReference>
<sequence>MPTTFVLVHAACHGGWSWRPVAECLRTGGHTVYAPTLPGLNPEDRRADIHLSDAVDYLVDYVESHQLTDIALVGHSWGGFVISGAGVRLAARISRLVYWSAFVPASGESMIDLCPPAYGELFRASAAASDDNSVIFPFEIFASALMQDATAETQRIIYPLLERQPLHTMTESLELEQLQQLQLPSSYVISKDDIALPAGEFGWIPRFPDRLHGAPVIYTPGSHEAQLTQAPALAGALTRAATL</sequence>
<evidence type="ECO:0000313" key="3">
    <source>
        <dbReference type="Proteomes" id="UP000193387"/>
    </source>
</evidence>
<dbReference type="Pfam" id="PF12697">
    <property type="entry name" value="Abhydrolase_6"/>
    <property type="match status" value="1"/>
</dbReference>
<dbReference type="InterPro" id="IPR052897">
    <property type="entry name" value="Sec-Metab_Biosynth_Hydrolase"/>
</dbReference>
<dbReference type="InterPro" id="IPR029058">
    <property type="entry name" value="AB_hydrolase_fold"/>
</dbReference>
<dbReference type="PANTHER" id="PTHR37017:SF11">
    <property type="entry name" value="ESTERASE_LIPASE_THIOESTERASE DOMAIN-CONTAINING PROTEIN"/>
    <property type="match status" value="1"/>
</dbReference>
<evidence type="ECO:0000259" key="1">
    <source>
        <dbReference type="Pfam" id="PF12697"/>
    </source>
</evidence>
<dbReference type="Gene3D" id="3.40.50.1820">
    <property type="entry name" value="alpha/beta hydrolase"/>
    <property type="match status" value="1"/>
</dbReference>
<dbReference type="GO" id="GO:0003824">
    <property type="term" value="F:catalytic activity"/>
    <property type="evidence" value="ECO:0007669"/>
    <property type="project" value="UniProtKB-ARBA"/>
</dbReference>
<gene>
    <name evidence="2" type="ORF">AWC23_08790</name>
</gene>
<proteinExistence type="predicted"/>
<comment type="caution">
    <text evidence="2">The sequence shown here is derived from an EMBL/GenBank/DDBJ whole genome shotgun (WGS) entry which is preliminary data.</text>
</comment>